<dbReference type="InterPro" id="IPR036097">
    <property type="entry name" value="HisK_dim/P_sf"/>
</dbReference>
<dbReference type="GO" id="GO:0016301">
    <property type="term" value="F:kinase activity"/>
    <property type="evidence" value="ECO:0007669"/>
    <property type="project" value="UniProtKB-KW"/>
</dbReference>
<proteinExistence type="predicted"/>
<evidence type="ECO:0000256" key="2">
    <source>
        <dbReference type="ARBA" id="ARBA00004651"/>
    </source>
</evidence>
<feature type="domain" description="HAMP" evidence="16">
    <location>
        <begin position="191"/>
        <end position="243"/>
    </location>
</feature>
<dbReference type="PROSITE" id="PS50885">
    <property type="entry name" value="HAMP"/>
    <property type="match status" value="1"/>
</dbReference>
<dbReference type="InterPro" id="IPR036890">
    <property type="entry name" value="HATPase_C_sf"/>
</dbReference>
<dbReference type="InterPro" id="IPR050428">
    <property type="entry name" value="TCS_sensor_his_kinase"/>
</dbReference>
<dbReference type="PANTHER" id="PTHR45436:SF5">
    <property type="entry name" value="SENSOR HISTIDINE KINASE TRCS"/>
    <property type="match status" value="1"/>
</dbReference>
<reference evidence="17 18" key="1">
    <citation type="submission" date="2020-01" db="EMBL/GenBank/DDBJ databases">
        <title>Paenibacillus soybeanensis sp. nov. isolated from the nodules of soybean (Glycine max(L.) Merr).</title>
        <authorList>
            <person name="Wang H."/>
        </authorList>
    </citation>
    <scope>NUCLEOTIDE SEQUENCE [LARGE SCALE GENOMIC DNA]</scope>
    <source>
        <strain evidence="17 18">T1</strain>
    </source>
</reference>
<keyword evidence="18" id="KW-1185">Reference proteome</keyword>
<evidence type="ECO:0000256" key="1">
    <source>
        <dbReference type="ARBA" id="ARBA00000085"/>
    </source>
</evidence>
<keyword evidence="4" id="KW-1003">Cell membrane</keyword>
<sequence>MKLLHQINLAFGLLLIVVLGVTAISIHFVLMDHFISTQKQELRSIGTSMASTLAGQSGHFTAAAGSVAVTAAPLASMNVALAAPQGVEVYLADSKGTVLQNNRAVPLAGSAVQAPWISQTTLTAANVNTITKAAKADNYLVNVSAVPQGTLTLMTPLSKVRAVEQDLLGRLLIVLGIGGALALLLSLLITRKLIRPLMKLREELKKVRERQFGEVGLVKAGGEIGAVARTVYELAGELERHNRAQKQFFQNASHELKTPLMSIAGYAEGIRDGVFEGENSRKGLDIILSESGRLTKIVTEMTLLAKLDSEEDIFQTSSVSVREIVTETIERINPLLAAKGLELRTAYQEGVQEQRLTVSADRDKLLQALLNIVSNAARYANRAIVIEVGIEGGQVSLAVADDGKGFPESLLPHLFHRFVKGKDGETGLGLAISRAIVERCGGRIAAGNRAAGGAVISLNFPPAHPGGA</sequence>
<accession>A0ABW9XY02</accession>
<dbReference type="RefSeq" id="WP_161746148.1">
    <property type="nucleotide sequence ID" value="NZ_JAAAMV010000025.1"/>
</dbReference>
<keyword evidence="13 14" id="KW-0472">Membrane</keyword>
<evidence type="ECO:0000256" key="6">
    <source>
        <dbReference type="ARBA" id="ARBA00022679"/>
    </source>
</evidence>
<dbReference type="Gene3D" id="6.10.340.10">
    <property type="match status" value="1"/>
</dbReference>
<evidence type="ECO:0000256" key="13">
    <source>
        <dbReference type="ARBA" id="ARBA00023136"/>
    </source>
</evidence>
<evidence type="ECO:0000259" key="15">
    <source>
        <dbReference type="PROSITE" id="PS50109"/>
    </source>
</evidence>
<evidence type="ECO:0000259" key="16">
    <source>
        <dbReference type="PROSITE" id="PS50885"/>
    </source>
</evidence>
<keyword evidence="7 14" id="KW-0812">Transmembrane</keyword>
<gene>
    <name evidence="17" type="ORF">GT019_24935</name>
</gene>
<evidence type="ECO:0000256" key="11">
    <source>
        <dbReference type="ARBA" id="ARBA00022989"/>
    </source>
</evidence>
<dbReference type="PRINTS" id="PR00344">
    <property type="entry name" value="BCTRLSENSOR"/>
</dbReference>
<dbReference type="InterPro" id="IPR005467">
    <property type="entry name" value="His_kinase_dom"/>
</dbReference>
<evidence type="ECO:0000313" key="17">
    <source>
        <dbReference type="EMBL" id="NBD27131.1"/>
    </source>
</evidence>
<dbReference type="Pfam" id="PF00512">
    <property type="entry name" value="HisKA"/>
    <property type="match status" value="1"/>
</dbReference>
<keyword evidence="8" id="KW-0547">Nucleotide-binding</keyword>
<organism evidence="17 18">
    <name type="scientific">Paenibacillus glycinis</name>
    <dbReference type="NCBI Taxonomy" id="2697035"/>
    <lineage>
        <taxon>Bacteria</taxon>
        <taxon>Bacillati</taxon>
        <taxon>Bacillota</taxon>
        <taxon>Bacilli</taxon>
        <taxon>Bacillales</taxon>
        <taxon>Paenibacillaceae</taxon>
        <taxon>Paenibacillus</taxon>
    </lineage>
</organism>
<dbReference type="CDD" id="cd00082">
    <property type="entry name" value="HisKA"/>
    <property type="match status" value="1"/>
</dbReference>
<keyword evidence="12" id="KW-0902">Two-component regulatory system</keyword>
<evidence type="ECO:0000313" key="18">
    <source>
        <dbReference type="Proteomes" id="UP000665561"/>
    </source>
</evidence>
<evidence type="ECO:0000256" key="8">
    <source>
        <dbReference type="ARBA" id="ARBA00022741"/>
    </source>
</evidence>
<dbReference type="PROSITE" id="PS50109">
    <property type="entry name" value="HIS_KIN"/>
    <property type="match status" value="1"/>
</dbReference>
<evidence type="ECO:0000256" key="10">
    <source>
        <dbReference type="ARBA" id="ARBA00022840"/>
    </source>
</evidence>
<keyword evidence="9 17" id="KW-0418">Kinase</keyword>
<comment type="subcellular location">
    <subcellularLocation>
        <location evidence="2">Cell membrane</location>
        <topology evidence="2">Multi-pass membrane protein</topology>
    </subcellularLocation>
</comment>
<dbReference type="Pfam" id="PF02518">
    <property type="entry name" value="HATPase_c"/>
    <property type="match status" value="1"/>
</dbReference>
<evidence type="ECO:0000256" key="4">
    <source>
        <dbReference type="ARBA" id="ARBA00022475"/>
    </source>
</evidence>
<dbReference type="InterPro" id="IPR003661">
    <property type="entry name" value="HisK_dim/P_dom"/>
</dbReference>
<evidence type="ECO:0000256" key="7">
    <source>
        <dbReference type="ARBA" id="ARBA00022692"/>
    </source>
</evidence>
<comment type="catalytic activity">
    <reaction evidence="1">
        <text>ATP + protein L-histidine = ADP + protein N-phospho-L-histidine.</text>
        <dbReference type="EC" id="2.7.13.3"/>
    </reaction>
</comment>
<dbReference type="Proteomes" id="UP000665561">
    <property type="component" value="Unassembled WGS sequence"/>
</dbReference>
<evidence type="ECO:0000256" key="9">
    <source>
        <dbReference type="ARBA" id="ARBA00022777"/>
    </source>
</evidence>
<evidence type="ECO:0000256" key="5">
    <source>
        <dbReference type="ARBA" id="ARBA00022553"/>
    </source>
</evidence>
<feature type="domain" description="Histidine kinase" evidence="15">
    <location>
        <begin position="251"/>
        <end position="464"/>
    </location>
</feature>
<dbReference type="EMBL" id="JAAAMV010000025">
    <property type="protein sequence ID" value="NBD27131.1"/>
    <property type="molecule type" value="Genomic_DNA"/>
</dbReference>
<protein>
    <recommendedName>
        <fullName evidence="3">histidine kinase</fullName>
        <ecNumber evidence="3">2.7.13.3</ecNumber>
    </recommendedName>
</protein>
<dbReference type="SUPFAM" id="SSF47384">
    <property type="entry name" value="Homodimeric domain of signal transducing histidine kinase"/>
    <property type="match status" value="1"/>
</dbReference>
<dbReference type="EC" id="2.7.13.3" evidence="3"/>
<feature type="transmembrane region" description="Helical" evidence="14">
    <location>
        <begin position="7"/>
        <end position="30"/>
    </location>
</feature>
<keyword evidence="11 14" id="KW-1133">Transmembrane helix</keyword>
<dbReference type="Gene3D" id="1.10.287.130">
    <property type="match status" value="1"/>
</dbReference>
<dbReference type="InterPro" id="IPR003594">
    <property type="entry name" value="HATPase_dom"/>
</dbReference>
<evidence type="ECO:0000256" key="3">
    <source>
        <dbReference type="ARBA" id="ARBA00012438"/>
    </source>
</evidence>
<dbReference type="PANTHER" id="PTHR45436">
    <property type="entry name" value="SENSOR HISTIDINE KINASE YKOH"/>
    <property type="match status" value="1"/>
</dbReference>
<dbReference type="InterPro" id="IPR004358">
    <property type="entry name" value="Sig_transdc_His_kin-like_C"/>
</dbReference>
<comment type="caution">
    <text evidence="17">The sequence shown here is derived from an EMBL/GenBank/DDBJ whole genome shotgun (WGS) entry which is preliminary data.</text>
</comment>
<dbReference type="SMART" id="SM00387">
    <property type="entry name" value="HATPase_c"/>
    <property type="match status" value="1"/>
</dbReference>
<keyword evidence="5" id="KW-0597">Phosphoprotein</keyword>
<dbReference type="Gene3D" id="3.30.565.10">
    <property type="entry name" value="Histidine kinase-like ATPase, C-terminal domain"/>
    <property type="match status" value="1"/>
</dbReference>
<dbReference type="SUPFAM" id="SSF55874">
    <property type="entry name" value="ATPase domain of HSP90 chaperone/DNA topoisomerase II/histidine kinase"/>
    <property type="match status" value="1"/>
</dbReference>
<dbReference type="InterPro" id="IPR003660">
    <property type="entry name" value="HAMP_dom"/>
</dbReference>
<evidence type="ECO:0000256" key="14">
    <source>
        <dbReference type="SAM" id="Phobius"/>
    </source>
</evidence>
<keyword evidence="6" id="KW-0808">Transferase</keyword>
<name>A0ABW9XY02_9BACL</name>
<dbReference type="SMART" id="SM00388">
    <property type="entry name" value="HisKA"/>
    <property type="match status" value="1"/>
</dbReference>
<evidence type="ECO:0000256" key="12">
    <source>
        <dbReference type="ARBA" id="ARBA00023012"/>
    </source>
</evidence>
<keyword evidence="10" id="KW-0067">ATP-binding</keyword>
<feature type="transmembrane region" description="Helical" evidence="14">
    <location>
        <begin position="167"/>
        <end position="189"/>
    </location>
</feature>